<proteinExistence type="predicted"/>
<feature type="region of interest" description="Disordered" evidence="1">
    <location>
        <begin position="178"/>
        <end position="199"/>
    </location>
</feature>
<name>A0AAD6VDI8_9AGAR</name>
<evidence type="ECO:0000256" key="1">
    <source>
        <dbReference type="SAM" id="MobiDB-lite"/>
    </source>
</evidence>
<sequence>MRLARGLQRRESLRVAVHGRAKRGVCERNLAGRTVRQLRTINCHGTFLLSDSYLSCKTRACTVIVQTPDISVDALHWEQPIMTPLLAMLLEKHQVAQDQNGFNSAEQSIHATFRGTKYPDFLMVAILIAHFDGVLDPPVMLFELKRSISRTALTQYAMSKEPGETMIADIRNEIAKRLRRNSHGDRAGGGSSCTKPSTS</sequence>
<gene>
    <name evidence="2" type="ORF">GGX14DRAFT_394783</name>
</gene>
<keyword evidence="3" id="KW-1185">Reference proteome</keyword>
<comment type="caution">
    <text evidence="2">The sequence shown here is derived from an EMBL/GenBank/DDBJ whole genome shotgun (WGS) entry which is preliminary data.</text>
</comment>
<evidence type="ECO:0000313" key="3">
    <source>
        <dbReference type="Proteomes" id="UP001219525"/>
    </source>
</evidence>
<protein>
    <submittedName>
        <fullName evidence="2">Uncharacterized protein</fullName>
    </submittedName>
</protein>
<dbReference type="AlphaFoldDB" id="A0AAD6VDI8"/>
<evidence type="ECO:0000313" key="2">
    <source>
        <dbReference type="EMBL" id="KAJ7209980.1"/>
    </source>
</evidence>
<reference evidence="2" key="1">
    <citation type="submission" date="2023-03" db="EMBL/GenBank/DDBJ databases">
        <title>Massive genome expansion in bonnet fungi (Mycena s.s.) driven by repeated elements and novel gene families across ecological guilds.</title>
        <authorList>
            <consortium name="Lawrence Berkeley National Laboratory"/>
            <person name="Harder C.B."/>
            <person name="Miyauchi S."/>
            <person name="Viragh M."/>
            <person name="Kuo A."/>
            <person name="Thoen E."/>
            <person name="Andreopoulos B."/>
            <person name="Lu D."/>
            <person name="Skrede I."/>
            <person name="Drula E."/>
            <person name="Henrissat B."/>
            <person name="Morin E."/>
            <person name="Kohler A."/>
            <person name="Barry K."/>
            <person name="LaButti K."/>
            <person name="Morin E."/>
            <person name="Salamov A."/>
            <person name="Lipzen A."/>
            <person name="Mereny Z."/>
            <person name="Hegedus B."/>
            <person name="Baldrian P."/>
            <person name="Stursova M."/>
            <person name="Weitz H."/>
            <person name="Taylor A."/>
            <person name="Grigoriev I.V."/>
            <person name="Nagy L.G."/>
            <person name="Martin F."/>
            <person name="Kauserud H."/>
        </authorList>
    </citation>
    <scope>NUCLEOTIDE SEQUENCE</scope>
    <source>
        <strain evidence="2">9144</strain>
    </source>
</reference>
<dbReference type="EMBL" id="JARJCW010000029">
    <property type="protein sequence ID" value="KAJ7209980.1"/>
    <property type="molecule type" value="Genomic_DNA"/>
</dbReference>
<accession>A0AAD6VDI8</accession>
<organism evidence="2 3">
    <name type="scientific">Mycena pura</name>
    <dbReference type="NCBI Taxonomy" id="153505"/>
    <lineage>
        <taxon>Eukaryota</taxon>
        <taxon>Fungi</taxon>
        <taxon>Dikarya</taxon>
        <taxon>Basidiomycota</taxon>
        <taxon>Agaricomycotina</taxon>
        <taxon>Agaricomycetes</taxon>
        <taxon>Agaricomycetidae</taxon>
        <taxon>Agaricales</taxon>
        <taxon>Marasmiineae</taxon>
        <taxon>Mycenaceae</taxon>
        <taxon>Mycena</taxon>
    </lineage>
</organism>
<dbReference type="Proteomes" id="UP001219525">
    <property type="component" value="Unassembled WGS sequence"/>
</dbReference>